<keyword evidence="1" id="KW-0732">Signal</keyword>
<feature type="signal peptide" evidence="1">
    <location>
        <begin position="1"/>
        <end position="26"/>
    </location>
</feature>
<evidence type="ECO:0000313" key="2">
    <source>
        <dbReference type="EMBL" id="ASW01718.1"/>
    </source>
</evidence>
<reference evidence="2 3" key="1">
    <citation type="submission" date="2017-08" db="EMBL/GenBank/DDBJ databases">
        <title>Identification and genetic characteristics of simultaneous BTEX- and naphthalene-degrading Paraburkholderia sp. BN5 isolated from petroleum-contaminated soil.</title>
        <authorList>
            <person name="Lee Y."/>
            <person name="Jeon C.O."/>
        </authorList>
    </citation>
    <scope>NUCLEOTIDE SEQUENCE [LARGE SCALE GENOMIC DNA]</scope>
    <source>
        <strain evidence="2 3">BN5</strain>
    </source>
</reference>
<accession>A0A248VRP9</accession>
<keyword evidence="3" id="KW-1185">Reference proteome</keyword>
<sequence>MAPRSLTAAAALLASSVGFYPTASHAYTLDAQFDCQSRPHDFIGQLIDDKYIEPNPMRVDTNSVNAFKPVHGSDMTAFGFRVYAVLGYEPDDGMFKKGRGEALAGPLYGAVLSGPSESVQARVLAAGSTAKVHMVIPFLLTAVICTR</sequence>
<dbReference type="RefSeq" id="WP_095421611.1">
    <property type="nucleotide sequence ID" value="NZ_CP022990.1"/>
</dbReference>
<dbReference type="KEGG" id="parb:CJU94_26570"/>
<dbReference type="OrthoDB" id="8966171at2"/>
<protein>
    <submittedName>
        <fullName evidence="2">Uncharacterized protein</fullName>
    </submittedName>
</protein>
<feature type="chain" id="PRO_5013236069" evidence="1">
    <location>
        <begin position="27"/>
        <end position="147"/>
    </location>
</feature>
<dbReference type="EMBL" id="CP022990">
    <property type="protein sequence ID" value="ASW01718.1"/>
    <property type="molecule type" value="Genomic_DNA"/>
</dbReference>
<name>A0A248VRP9_9BURK</name>
<gene>
    <name evidence="2" type="ORF">CJU94_26570</name>
</gene>
<dbReference type="Proteomes" id="UP000215158">
    <property type="component" value="Chromosome 2"/>
</dbReference>
<organism evidence="2 3">
    <name type="scientific">Paraburkholderia aromaticivorans</name>
    <dbReference type="NCBI Taxonomy" id="2026199"/>
    <lineage>
        <taxon>Bacteria</taxon>
        <taxon>Pseudomonadati</taxon>
        <taxon>Pseudomonadota</taxon>
        <taxon>Betaproteobacteria</taxon>
        <taxon>Burkholderiales</taxon>
        <taxon>Burkholderiaceae</taxon>
        <taxon>Paraburkholderia</taxon>
    </lineage>
</organism>
<evidence type="ECO:0000256" key="1">
    <source>
        <dbReference type="SAM" id="SignalP"/>
    </source>
</evidence>
<evidence type="ECO:0000313" key="3">
    <source>
        <dbReference type="Proteomes" id="UP000215158"/>
    </source>
</evidence>
<dbReference type="AlphaFoldDB" id="A0A248VRP9"/>
<proteinExistence type="predicted"/>